<accession>A0A364XVT2</accession>
<proteinExistence type="predicted"/>
<evidence type="ECO:0000313" key="1">
    <source>
        <dbReference type="EMBL" id="RAV97616.1"/>
    </source>
</evidence>
<sequence length="133" mass="15579">MRTLAVIKFMTRLGTFLAFGLLTCCSSRDNRPLLDKYPHLKEKIGQIQKTPKGRYFKLLISSDSTCKIEWGNKDQKKQSHRDYHFRLADRILFKSEDESFLTLKSDTTVKDDCFEIICPLYNTNEFILVTKCE</sequence>
<dbReference type="Proteomes" id="UP000251889">
    <property type="component" value="Unassembled WGS sequence"/>
</dbReference>
<dbReference type="EMBL" id="QMFY01000034">
    <property type="protein sequence ID" value="RAV97616.1"/>
    <property type="molecule type" value="Genomic_DNA"/>
</dbReference>
<reference evidence="1 2" key="1">
    <citation type="submission" date="2018-06" db="EMBL/GenBank/DDBJ databases">
        <title>Chryseolinea flavus sp. nov., a member of the phylum Bacteroidetes isolated from soil.</title>
        <authorList>
            <person name="Li Y."/>
            <person name="Wang J."/>
        </authorList>
    </citation>
    <scope>NUCLEOTIDE SEQUENCE [LARGE SCALE GENOMIC DNA]</scope>
    <source>
        <strain evidence="1 2">SDU1-6</strain>
    </source>
</reference>
<evidence type="ECO:0000313" key="2">
    <source>
        <dbReference type="Proteomes" id="UP000251889"/>
    </source>
</evidence>
<keyword evidence="2" id="KW-1185">Reference proteome</keyword>
<protein>
    <submittedName>
        <fullName evidence="1">Uncharacterized protein</fullName>
    </submittedName>
</protein>
<comment type="caution">
    <text evidence="1">The sequence shown here is derived from an EMBL/GenBank/DDBJ whole genome shotgun (WGS) entry which is preliminary data.</text>
</comment>
<name>A0A364XVT2_9BACT</name>
<organism evidence="1 2">
    <name type="scientific">Pseudochryseolinea flava</name>
    <dbReference type="NCBI Taxonomy" id="2059302"/>
    <lineage>
        <taxon>Bacteria</taxon>
        <taxon>Pseudomonadati</taxon>
        <taxon>Bacteroidota</taxon>
        <taxon>Cytophagia</taxon>
        <taxon>Cytophagales</taxon>
        <taxon>Fulvivirgaceae</taxon>
        <taxon>Pseudochryseolinea</taxon>
    </lineage>
</organism>
<gene>
    <name evidence="1" type="ORF">DQQ10_27520</name>
</gene>
<dbReference type="AlphaFoldDB" id="A0A364XVT2"/>